<gene>
    <name evidence="2" type="ORF">KY290_004030</name>
</gene>
<keyword evidence="3" id="KW-1185">Reference proteome</keyword>
<dbReference type="Pfam" id="PF13966">
    <property type="entry name" value="zf-RVT"/>
    <property type="match status" value="1"/>
</dbReference>
<reference evidence="2 3" key="1">
    <citation type="journal article" date="2021" name="bioRxiv">
        <title>Chromosome-scale and haplotype-resolved genome assembly of a tetraploid potato cultivar.</title>
        <authorList>
            <person name="Sun H."/>
            <person name="Jiao W.-B."/>
            <person name="Krause K."/>
            <person name="Campoy J.A."/>
            <person name="Goel M."/>
            <person name="Folz-Donahue K."/>
            <person name="Kukat C."/>
            <person name="Huettel B."/>
            <person name="Schneeberger K."/>
        </authorList>
    </citation>
    <scope>NUCLEOTIDE SEQUENCE [LARGE SCALE GENOMIC DNA]</scope>
    <source>
        <strain evidence="2">SolTubOtavaFocal</strain>
        <tissue evidence="2">Leaves</tissue>
    </source>
</reference>
<sequence>MKRWYVQGKYGLTPRGEYSITCNYLDLTGKQPRLASTELIYRVIMWLASQNRLLTKDRLLKLNIPVEESECCLCAHQVPENPMHLFVECSWINVVRTWIEQWTGATLYDRELSRGLINLKNKQWKQFKKGILEAV</sequence>
<proteinExistence type="predicted"/>
<evidence type="ECO:0000259" key="1">
    <source>
        <dbReference type="Pfam" id="PF13966"/>
    </source>
</evidence>
<feature type="domain" description="Reverse transcriptase zinc-binding" evidence="1">
    <location>
        <begin position="41"/>
        <end position="93"/>
    </location>
</feature>
<accession>A0ABQ7WUK5</accession>
<dbReference type="InterPro" id="IPR026960">
    <property type="entry name" value="RVT-Znf"/>
</dbReference>
<protein>
    <recommendedName>
        <fullName evidence="1">Reverse transcriptase zinc-binding domain-containing protein</fullName>
    </recommendedName>
</protein>
<evidence type="ECO:0000313" key="3">
    <source>
        <dbReference type="Proteomes" id="UP000826656"/>
    </source>
</evidence>
<dbReference type="Proteomes" id="UP000826656">
    <property type="component" value="Unassembled WGS sequence"/>
</dbReference>
<name>A0ABQ7WUK5_SOLTU</name>
<organism evidence="2 3">
    <name type="scientific">Solanum tuberosum</name>
    <name type="common">Potato</name>
    <dbReference type="NCBI Taxonomy" id="4113"/>
    <lineage>
        <taxon>Eukaryota</taxon>
        <taxon>Viridiplantae</taxon>
        <taxon>Streptophyta</taxon>
        <taxon>Embryophyta</taxon>
        <taxon>Tracheophyta</taxon>
        <taxon>Spermatophyta</taxon>
        <taxon>Magnoliopsida</taxon>
        <taxon>eudicotyledons</taxon>
        <taxon>Gunneridae</taxon>
        <taxon>Pentapetalae</taxon>
        <taxon>asterids</taxon>
        <taxon>lamiids</taxon>
        <taxon>Solanales</taxon>
        <taxon>Solanaceae</taxon>
        <taxon>Solanoideae</taxon>
        <taxon>Solaneae</taxon>
        <taxon>Solanum</taxon>
    </lineage>
</organism>
<dbReference type="EMBL" id="JAIVGD010000001">
    <property type="protein sequence ID" value="KAH0784432.1"/>
    <property type="molecule type" value="Genomic_DNA"/>
</dbReference>
<evidence type="ECO:0000313" key="2">
    <source>
        <dbReference type="EMBL" id="KAH0784432.1"/>
    </source>
</evidence>
<comment type="caution">
    <text evidence="2">The sequence shown here is derived from an EMBL/GenBank/DDBJ whole genome shotgun (WGS) entry which is preliminary data.</text>
</comment>